<sequence>MRSAVRVSSVSPHTGSEDGVGKALCFGYLEGLRAVPMLLVCGEEDLFPMQVSRLREIDSSDILRGHVGLLFDKNSSSVGGKTKVDIAMVRIFGTAESDWGNKPIAGTN</sequence>
<dbReference type="AlphaFoldDB" id="A0A7S3G4C4"/>
<protein>
    <submittedName>
        <fullName evidence="1">Uncharacterized protein</fullName>
    </submittedName>
</protein>
<dbReference type="EMBL" id="HBIB01012009">
    <property type="protein sequence ID" value="CAE0245637.1"/>
    <property type="molecule type" value="Transcribed_RNA"/>
</dbReference>
<gene>
    <name evidence="1" type="ORF">PBIL07802_LOCUS7819</name>
</gene>
<accession>A0A7S3G4C4</accession>
<proteinExistence type="predicted"/>
<reference evidence="1" key="1">
    <citation type="submission" date="2021-01" db="EMBL/GenBank/DDBJ databases">
        <authorList>
            <person name="Corre E."/>
            <person name="Pelletier E."/>
            <person name="Niang G."/>
            <person name="Scheremetjew M."/>
            <person name="Finn R."/>
            <person name="Kale V."/>
            <person name="Holt S."/>
            <person name="Cochrane G."/>
            <person name="Meng A."/>
            <person name="Brown T."/>
            <person name="Cohen L."/>
        </authorList>
    </citation>
    <scope>NUCLEOTIDE SEQUENCE</scope>
    <source>
        <strain evidence="1">NIES-2562</strain>
    </source>
</reference>
<organism evidence="1">
    <name type="scientific">Palpitomonas bilix</name>
    <dbReference type="NCBI Taxonomy" id="652834"/>
    <lineage>
        <taxon>Eukaryota</taxon>
        <taxon>Eukaryota incertae sedis</taxon>
    </lineage>
</organism>
<name>A0A7S3G4C4_9EUKA</name>
<evidence type="ECO:0000313" key="1">
    <source>
        <dbReference type="EMBL" id="CAE0245637.1"/>
    </source>
</evidence>